<gene>
    <name evidence="1" type="ORF">OF897_13945</name>
</gene>
<reference evidence="1" key="1">
    <citation type="submission" date="2022-10" db="EMBL/GenBank/DDBJ databases">
        <title>Chryseobacterium sp. nov., a novel bacterial species.</title>
        <authorList>
            <person name="Cao Y."/>
        </authorList>
    </citation>
    <scope>NUCLEOTIDE SEQUENCE</scope>
    <source>
        <strain evidence="1">CCTCC AB2015118</strain>
    </source>
</reference>
<dbReference type="Proteomes" id="UP001073122">
    <property type="component" value="Unassembled WGS sequence"/>
</dbReference>
<dbReference type="EMBL" id="JAOVZW010000016">
    <property type="protein sequence ID" value="MCX8525017.1"/>
    <property type="molecule type" value="Genomic_DNA"/>
</dbReference>
<organism evidence="1 2">
    <name type="scientific">Chryseobacterium formosus</name>
    <dbReference type="NCBI Taxonomy" id="1537363"/>
    <lineage>
        <taxon>Bacteria</taxon>
        <taxon>Pseudomonadati</taxon>
        <taxon>Bacteroidota</taxon>
        <taxon>Flavobacteriia</taxon>
        <taxon>Flavobacteriales</taxon>
        <taxon>Weeksellaceae</taxon>
        <taxon>Chryseobacterium group</taxon>
        <taxon>Chryseobacterium</taxon>
    </lineage>
</organism>
<keyword evidence="2" id="KW-1185">Reference proteome</keyword>
<name>A0ABT3XTC3_9FLAO</name>
<comment type="caution">
    <text evidence="1">The sequence shown here is derived from an EMBL/GenBank/DDBJ whole genome shotgun (WGS) entry which is preliminary data.</text>
</comment>
<protein>
    <recommendedName>
        <fullName evidence="3">GLPGLI family protein</fullName>
    </recommendedName>
</protein>
<evidence type="ECO:0000313" key="2">
    <source>
        <dbReference type="Proteomes" id="UP001073122"/>
    </source>
</evidence>
<sequence length="240" mass="28545">MRNQIITLIFLLLGLSIHAQSKKSFTPTKGEIIFKEISKITDRKVFDETLKVSKKNFKESLINSLLKEPENKGREKEIEQMAMMSSEMLESTGYKQDSSQIYHHQYTNSKIRNILSRDQNMNFVRRDEIIGNQYEYSGNIILNVVVDKKNKKKIHGYDCYKVTYEYKENEKTEDENFMKYAGNMIYKREMWVTDKIKSLYHPIIYEKEILKKFYPLAILETQSDVKGFERKFVLQKITLE</sequence>
<evidence type="ECO:0008006" key="3">
    <source>
        <dbReference type="Google" id="ProtNLM"/>
    </source>
</evidence>
<dbReference type="RefSeq" id="WP_267266302.1">
    <property type="nucleotide sequence ID" value="NZ_JAOVZW010000016.1"/>
</dbReference>
<accession>A0ABT3XTC3</accession>
<proteinExistence type="predicted"/>
<evidence type="ECO:0000313" key="1">
    <source>
        <dbReference type="EMBL" id="MCX8525017.1"/>
    </source>
</evidence>